<accession>A0A841QCV8</accession>
<protein>
    <recommendedName>
        <fullName evidence="2">Putative pyrophosphorylase ModD</fullName>
    </recommendedName>
</protein>
<dbReference type="RefSeq" id="WP_166114173.1">
    <property type="nucleotide sequence ID" value="NZ_BAABDB010000004.1"/>
</dbReference>
<dbReference type="InterPro" id="IPR027277">
    <property type="entry name" value="NadC/ModD"/>
</dbReference>
<keyword evidence="4 5" id="KW-0808">Transferase</keyword>
<dbReference type="EMBL" id="JACHIE010000004">
    <property type="protein sequence ID" value="MBB6456679.1"/>
    <property type="molecule type" value="Genomic_DNA"/>
</dbReference>
<evidence type="ECO:0000256" key="2">
    <source>
        <dbReference type="ARBA" id="ARBA00019205"/>
    </source>
</evidence>
<dbReference type="PIRSF" id="PIRSF006250">
    <property type="entry name" value="NadC_ModD"/>
    <property type="match status" value="1"/>
</dbReference>
<dbReference type="GO" id="GO:0009435">
    <property type="term" value="P:NAD+ biosynthetic process"/>
    <property type="evidence" value="ECO:0007669"/>
    <property type="project" value="InterPro"/>
</dbReference>
<sequence>MFHVPTSLLDAILAEDAPCGDLTTRALGFGGQGARISFTARMPQVVACSEVAAALFRHVGGHVCFSAPSGQWMPAGEQILQVEGSADALFLAWKQAQTLMEWAGGLASDTHDIVQAARAVRPDVVVACTRKAPPGMRGLAIRSIMAGGAVVHRAGLSETVLVFPEHRAFLPEDGREAVKHLKQSLPERKIVVEVTSVEEAMVFLETGADILQLEKFSLQDVKKLRTFLNGLAPNQPVPLLAAAGAVGPDNAADYVRAGASILVTSHPYFAKPRDIQVLIRPLSSKCDH</sequence>
<dbReference type="InterPro" id="IPR022412">
    <property type="entry name" value="Quinolinate_PRibosylTrfase_N"/>
</dbReference>
<evidence type="ECO:0000256" key="5">
    <source>
        <dbReference type="PIRNR" id="PIRNR006250"/>
    </source>
</evidence>
<dbReference type="GO" id="GO:0004514">
    <property type="term" value="F:nicotinate-nucleotide diphosphorylase (carboxylating) activity"/>
    <property type="evidence" value="ECO:0007669"/>
    <property type="project" value="InterPro"/>
</dbReference>
<dbReference type="CDD" id="cd01573">
    <property type="entry name" value="modD_like"/>
    <property type="match status" value="1"/>
</dbReference>
<dbReference type="SUPFAM" id="SSF51690">
    <property type="entry name" value="Nicotinate/Quinolinate PRTase C-terminal domain-like"/>
    <property type="match status" value="1"/>
</dbReference>
<name>A0A841QCV8_9PROT</name>
<dbReference type="NCBIfam" id="TIGR01334">
    <property type="entry name" value="modD"/>
    <property type="match status" value="1"/>
</dbReference>
<dbReference type="InterPro" id="IPR037128">
    <property type="entry name" value="Quinolinate_PRibosylTase_N_sf"/>
</dbReference>
<comment type="similarity">
    <text evidence="1 5">Belongs to the NadC/ModD family.</text>
</comment>
<dbReference type="GO" id="GO:0005737">
    <property type="term" value="C:cytoplasm"/>
    <property type="evidence" value="ECO:0007669"/>
    <property type="project" value="TreeGrafter"/>
</dbReference>
<evidence type="ECO:0000256" key="1">
    <source>
        <dbReference type="ARBA" id="ARBA00009400"/>
    </source>
</evidence>
<dbReference type="InterPro" id="IPR013785">
    <property type="entry name" value="Aldolase_TIM"/>
</dbReference>
<dbReference type="FunFam" id="3.20.20.70:FF:000030">
    <property type="entry name" value="Nicotinate-nucleotide pyrophosphorylase, carboxylating"/>
    <property type="match status" value="1"/>
</dbReference>
<proteinExistence type="inferred from homology"/>
<dbReference type="InterPro" id="IPR002638">
    <property type="entry name" value="Quinolinate_PRibosylTrfase_C"/>
</dbReference>
<dbReference type="InterPro" id="IPR036068">
    <property type="entry name" value="Nicotinate_pribotase-like_C"/>
</dbReference>
<dbReference type="Pfam" id="PF02749">
    <property type="entry name" value="QRPTase_N"/>
    <property type="match status" value="1"/>
</dbReference>
<feature type="domain" description="Quinolinate phosphoribosyl transferase C-terminal" evidence="6">
    <location>
        <begin position="107"/>
        <end position="277"/>
    </location>
</feature>
<dbReference type="PANTHER" id="PTHR32179">
    <property type="entry name" value="NICOTINATE-NUCLEOTIDE PYROPHOSPHORYLASE [CARBOXYLATING]"/>
    <property type="match status" value="1"/>
</dbReference>
<dbReference type="Proteomes" id="UP000578000">
    <property type="component" value="Unassembled WGS sequence"/>
</dbReference>
<evidence type="ECO:0000313" key="9">
    <source>
        <dbReference type="Proteomes" id="UP000578000"/>
    </source>
</evidence>
<dbReference type="AlphaFoldDB" id="A0A841QCV8"/>
<evidence type="ECO:0000313" key="8">
    <source>
        <dbReference type="EMBL" id="MBB6456679.1"/>
    </source>
</evidence>
<dbReference type="InterPro" id="IPR006242">
    <property type="entry name" value="ModD"/>
</dbReference>
<dbReference type="Gene3D" id="3.20.20.70">
    <property type="entry name" value="Aldolase class I"/>
    <property type="match status" value="1"/>
</dbReference>
<keyword evidence="3 5" id="KW-0328">Glycosyltransferase</keyword>
<feature type="domain" description="Quinolinate phosphoribosyl transferase N-terminal" evidence="7">
    <location>
        <begin position="21"/>
        <end position="103"/>
    </location>
</feature>
<dbReference type="GO" id="GO:0034213">
    <property type="term" value="P:quinolinate catabolic process"/>
    <property type="evidence" value="ECO:0007669"/>
    <property type="project" value="TreeGrafter"/>
</dbReference>
<evidence type="ECO:0000259" key="7">
    <source>
        <dbReference type="Pfam" id="PF02749"/>
    </source>
</evidence>
<organism evidence="8 9">
    <name type="scientific">Acetobacter lovaniensis</name>
    <dbReference type="NCBI Taxonomy" id="104100"/>
    <lineage>
        <taxon>Bacteria</taxon>
        <taxon>Pseudomonadati</taxon>
        <taxon>Pseudomonadota</taxon>
        <taxon>Alphaproteobacteria</taxon>
        <taxon>Acetobacterales</taxon>
        <taxon>Acetobacteraceae</taxon>
        <taxon>Acetobacter</taxon>
    </lineage>
</organism>
<dbReference type="PANTHER" id="PTHR32179:SF4">
    <property type="entry name" value="PYROPHOSPHORYLASE MODD-RELATED"/>
    <property type="match status" value="1"/>
</dbReference>
<reference evidence="8 9" key="1">
    <citation type="submission" date="2020-08" db="EMBL/GenBank/DDBJ databases">
        <title>Genomic Encyclopedia of Type Strains, Phase IV (KMG-IV): sequencing the most valuable type-strain genomes for metagenomic binning, comparative biology and taxonomic classification.</title>
        <authorList>
            <person name="Goeker M."/>
        </authorList>
    </citation>
    <scope>NUCLEOTIDE SEQUENCE [LARGE SCALE GENOMIC DNA]</scope>
    <source>
        <strain evidence="8 9">DSM 4491</strain>
    </source>
</reference>
<evidence type="ECO:0000256" key="4">
    <source>
        <dbReference type="ARBA" id="ARBA00022679"/>
    </source>
</evidence>
<dbReference type="Pfam" id="PF01729">
    <property type="entry name" value="QRPTase_C"/>
    <property type="match status" value="1"/>
</dbReference>
<gene>
    <name evidence="8" type="ORF">HNR55_001260</name>
</gene>
<evidence type="ECO:0000259" key="6">
    <source>
        <dbReference type="Pfam" id="PF01729"/>
    </source>
</evidence>
<evidence type="ECO:0000256" key="3">
    <source>
        <dbReference type="ARBA" id="ARBA00022676"/>
    </source>
</evidence>
<dbReference type="Gene3D" id="3.90.1170.20">
    <property type="entry name" value="Quinolinate phosphoribosyl transferase, N-terminal domain"/>
    <property type="match status" value="1"/>
</dbReference>
<comment type="caution">
    <text evidence="8">The sequence shown here is derived from an EMBL/GenBank/DDBJ whole genome shotgun (WGS) entry which is preliminary data.</text>
</comment>
<dbReference type="SUPFAM" id="SSF54675">
    <property type="entry name" value="Nicotinate/Quinolinate PRTase N-terminal domain-like"/>
    <property type="match status" value="1"/>
</dbReference>
<keyword evidence="9" id="KW-1185">Reference proteome</keyword>